<dbReference type="Pfam" id="PF01472">
    <property type="entry name" value="PUA"/>
    <property type="match status" value="1"/>
</dbReference>
<proteinExistence type="inferred from homology"/>
<dbReference type="InterPro" id="IPR015947">
    <property type="entry name" value="PUA-like_sf"/>
</dbReference>
<evidence type="ECO:0000256" key="3">
    <source>
        <dbReference type="ARBA" id="ARBA00022650"/>
    </source>
</evidence>
<evidence type="ECO:0000256" key="4">
    <source>
        <dbReference type="ARBA" id="ARBA00022679"/>
    </source>
</evidence>
<dbReference type="SUPFAM" id="SSF88697">
    <property type="entry name" value="PUA domain-like"/>
    <property type="match status" value="1"/>
</dbReference>
<dbReference type="GO" id="GO:0004349">
    <property type="term" value="F:glutamate 5-kinase activity"/>
    <property type="evidence" value="ECO:0007669"/>
    <property type="project" value="UniProtKB-UniRule"/>
</dbReference>
<keyword evidence="11" id="KW-1185">Reference proteome</keyword>
<dbReference type="GO" id="GO:0003723">
    <property type="term" value="F:RNA binding"/>
    <property type="evidence" value="ECO:0007669"/>
    <property type="project" value="InterPro"/>
</dbReference>
<dbReference type="InterPro" id="IPR041739">
    <property type="entry name" value="G5K_ProB"/>
</dbReference>
<dbReference type="SMART" id="SM00359">
    <property type="entry name" value="PUA"/>
    <property type="match status" value="1"/>
</dbReference>
<keyword evidence="7 8" id="KW-0067">ATP-binding</keyword>
<name>A0A6M8J494_9ACTN</name>
<evidence type="ECO:0000256" key="8">
    <source>
        <dbReference type="HAMAP-Rule" id="MF_00456"/>
    </source>
</evidence>
<dbReference type="EC" id="2.7.2.11" evidence="8"/>
<dbReference type="PROSITE" id="PS00902">
    <property type="entry name" value="GLUTAMATE_5_KINASE"/>
    <property type="match status" value="1"/>
</dbReference>
<feature type="binding site" evidence="8">
    <location>
        <begin position="171"/>
        <end position="172"/>
    </location>
    <ligand>
        <name>ATP</name>
        <dbReference type="ChEBI" id="CHEBI:30616"/>
    </ligand>
</feature>
<dbReference type="InterPro" id="IPR002478">
    <property type="entry name" value="PUA"/>
</dbReference>
<comment type="subcellular location">
    <subcellularLocation>
        <location evidence="8">Cytoplasm</location>
    </subcellularLocation>
</comment>
<dbReference type="PANTHER" id="PTHR43654">
    <property type="entry name" value="GLUTAMATE 5-KINASE"/>
    <property type="match status" value="1"/>
</dbReference>
<evidence type="ECO:0000256" key="2">
    <source>
        <dbReference type="ARBA" id="ARBA00022605"/>
    </source>
</evidence>
<accession>A0A6M8J494</accession>
<feature type="binding site" evidence="8">
    <location>
        <position position="151"/>
    </location>
    <ligand>
        <name>substrate</name>
    </ligand>
</feature>
<feature type="binding site" evidence="8">
    <location>
        <position position="52"/>
    </location>
    <ligand>
        <name>substrate</name>
    </ligand>
</feature>
<dbReference type="NCBIfam" id="TIGR01027">
    <property type="entry name" value="proB"/>
    <property type="match status" value="1"/>
</dbReference>
<feature type="binding site" evidence="8">
    <location>
        <position position="12"/>
    </location>
    <ligand>
        <name>ATP</name>
        <dbReference type="ChEBI" id="CHEBI:30616"/>
    </ligand>
</feature>
<dbReference type="PROSITE" id="PS50890">
    <property type="entry name" value="PUA"/>
    <property type="match status" value="1"/>
</dbReference>
<dbReference type="PRINTS" id="PR00474">
    <property type="entry name" value="GLU5KINASE"/>
</dbReference>
<keyword evidence="5 8" id="KW-0547">Nucleotide-binding</keyword>
<evidence type="ECO:0000259" key="9">
    <source>
        <dbReference type="SMART" id="SM00359"/>
    </source>
</evidence>
<feature type="binding site" evidence="8">
    <location>
        <begin position="213"/>
        <end position="219"/>
    </location>
    <ligand>
        <name>ATP</name>
        <dbReference type="ChEBI" id="CHEBI:30616"/>
    </ligand>
</feature>
<keyword evidence="6 8" id="KW-0418">Kinase</keyword>
<evidence type="ECO:0000256" key="1">
    <source>
        <dbReference type="ARBA" id="ARBA00022490"/>
    </source>
</evidence>
<organism evidence="10 11">
    <name type="scientific">Berryella wangjianweii</name>
    <dbReference type="NCBI Taxonomy" id="2734634"/>
    <lineage>
        <taxon>Bacteria</taxon>
        <taxon>Bacillati</taxon>
        <taxon>Actinomycetota</taxon>
        <taxon>Coriobacteriia</taxon>
        <taxon>Eggerthellales</taxon>
        <taxon>Eggerthellaceae</taxon>
        <taxon>Berryella</taxon>
    </lineage>
</organism>
<keyword evidence="4 8" id="KW-0808">Transferase</keyword>
<evidence type="ECO:0000256" key="6">
    <source>
        <dbReference type="ARBA" id="ARBA00022777"/>
    </source>
</evidence>
<sequence length="375" mass="39528">MQRRARRVLVVKIGSSTLAGPDDGIDRRFLDALADQVARLRDSGWATVVVSSGAIACGLVRLGMAERPADLPSLQAAASVGQPAFAAAYGEAFAARGLTTSLVLLTRHDTAERSTYLHARDALMRLLDLGVVPIVNGNDTVSVEQIRFGDNDTLGALVACLTQASLCVILSDINGFYDANPRECSDARLMRRVERIDQQVIDAAGAAGTGLGTGGMVTKVRAARALGLAGIPLVVCQGREPDALARAVRGDHAGTLFASPRRPGEVSPRKLWIALGDSARGAVTVDEGARRAIQAQGGSLLCVGVTQVEGGFERGDVIDVRDPSGFLFARGLAGFNADEVALACGRTRDELAANRLLRELAERALIHRDNLVVFA</sequence>
<comment type="pathway">
    <text evidence="8">Amino-acid biosynthesis; L-proline biosynthesis; L-glutamate 5-semialdehyde from L-glutamate: step 1/2.</text>
</comment>
<gene>
    <name evidence="8 10" type="primary">proB</name>
    <name evidence="10" type="ORF">HLV38_00125</name>
</gene>
<dbReference type="InterPro" id="IPR036974">
    <property type="entry name" value="PUA_sf"/>
</dbReference>
<feature type="domain" description="PUA" evidence="9">
    <location>
        <begin position="281"/>
        <end position="366"/>
    </location>
</feature>
<feature type="binding site" evidence="8">
    <location>
        <position position="139"/>
    </location>
    <ligand>
        <name>substrate</name>
    </ligand>
</feature>
<dbReference type="Gene3D" id="3.40.1160.10">
    <property type="entry name" value="Acetylglutamate kinase-like"/>
    <property type="match status" value="1"/>
</dbReference>
<dbReference type="Proteomes" id="UP000503297">
    <property type="component" value="Chromosome"/>
</dbReference>
<dbReference type="FunFam" id="3.40.1160.10:FF:000018">
    <property type="entry name" value="Glutamate 5-kinase"/>
    <property type="match status" value="1"/>
</dbReference>
<dbReference type="UniPathway" id="UPA00098">
    <property type="reaction ID" value="UER00359"/>
</dbReference>
<keyword evidence="3 8" id="KW-0641">Proline biosynthesis</keyword>
<dbReference type="CDD" id="cd04242">
    <property type="entry name" value="AAK_G5K_ProB"/>
    <property type="match status" value="1"/>
</dbReference>
<dbReference type="KEGG" id="bwa:HLV38_00125"/>
<dbReference type="Gene3D" id="2.30.130.10">
    <property type="entry name" value="PUA domain"/>
    <property type="match status" value="1"/>
</dbReference>
<dbReference type="InterPro" id="IPR001057">
    <property type="entry name" value="Glu/AcGlu_kinase"/>
</dbReference>
<evidence type="ECO:0000256" key="7">
    <source>
        <dbReference type="ARBA" id="ARBA00022840"/>
    </source>
</evidence>
<evidence type="ECO:0000256" key="5">
    <source>
        <dbReference type="ARBA" id="ARBA00022741"/>
    </source>
</evidence>
<dbReference type="InterPro" id="IPR019797">
    <property type="entry name" value="Glutamate_5-kinase_CS"/>
</dbReference>
<dbReference type="AlphaFoldDB" id="A0A6M8J494"/>
<dbReference type="InterPro" id="IPR036393">
    <property type="entry name" value="AceGlu_kinase-like_sf"/>
</dbReference>
<dbReference type="HAMAP" id="MF_00456">
    <property type="entry name" value="ProB"/>
    <property type="match status" value="1"/>
</dbReference>
<dbReference type="EMBL" id="CP053716">
    <property type="protein sequence ID" value="QKF07941.1"/>
    <property type="molecule type" value="Genomic_DNA"/>
</dbReference>
<keyword evidence="2 8" id="KW-0028">Amino-acid biosynthesis</keyword>
<dbReference type="GO" id="GO:0005524">
    <property type="term" value="F:ATP binding"/>
    <property type="evidence" value="ECO:0007669"/>
    <property type="project" value="UniProtKB-KW"/>
</dbReference>
<comment type="catalytic activity">
    <reaction evidence="8">
        <text>L-glutamate + ATP = L-glutamyl 5-phosphate + ADP</text>
        <dbReference type="Rhea" id="RHEA:14877"/>
        <dbReference type="ChEBI" id="CHEBI:29985"/>
        <dbReference type="ChEBI" id="CHEBI:30616"/>
        <dbReference type="ChEBI" id="CHEBI:58274"/>
        <dbReference type="ChEBI" id="CHEBI:456216"/>
        <dbReference type="EC" id="2.7.2.11"/>
    </reaction>
</comment>
<dbReference type="PANTHER" id="PTHR43654:SF1">
    <property type="entry name" value="ISOPENTENYL PHOSPHATE KINASE"/>
    <property type="match status" value="1"/>
</dbReference>
<dbReference type="InterPro" id="IPR011529">
    <property type="entry name" value="Glu_5kinase"/>
</dbReference>
<evidence type="ECO:0000313" key="10">
    <source>
        <dbReference type="EMBL" id="QKF07941.1"/>
    </source>
</evidence>
<dbReference type="SUPFAM" id="SSF53633">
    <property type="entry name" value="Carbamate kinase-like"/>
    <property type="match status" value="1"/>
</dbReference>
<comment type="similarity">
    <text evidence="8">Belongs to the glutamate 5-kinase family.</text>
</comment>
<dbReference type="GO" id="GO:0005829">
    <property type="term" value="C:cytosol"/>
    <property type="evidence" value="ECO:0007669"/>
    <property type="project" value="TreeGrafter"/>
</dbReference>
<dbReference type="Pfam" id="PF00696">
    <property type="entry name" value="AA_kinase"/>
    <property type="match status" value="1"/>
</dbReference>
<protein>
    <recommendedName>
        <fullName evidence="8">Glutamate 5-kinase</fullName>
        <ecNumber evidence="8">2.7.2.11</ecNumber>
    </recommendedName>
    <alternativeName>
        <fullName evidence="8">Gamma-glutamyl kinase</fullName>
        <shortName evidence="8">GK</shortName>
    </alternativeName>
</protein>
<dbReference type="PIRSF" id="PIRSF000729">
    <property type="entry name" value="GK"/>
    <property type="match status" value="1"/>
</dbReference>
<dbReference type="InterPro" id="IPR001048">
    <property type="entry name" value="Asp/Glu/Uridylate_kinase"/>
</dbReference>
<evidence type="ECO:0000313" key="11">
    <source>
        <dbReference type="Proteomes" id="UP000503297"/>
    </source>
</evidence>
<reference evidence="11" key="1">
    <citation type="submission" date="2020-05" db="EMBL/GenBank/DDBJ databases">
        <title>Novel species in genus Nocardioides.</title>
        <authorList>
            <person name="Zhang G."/>
        </authorList>
    </citation>
    <scope>NUCLEOTIDE SEQUENCE [LARGE SCALE GENOMIC DNA]</scope>
    <source>
        <strain evidence="11">zg-1050</strain>
    </source>
</reference>
<dbReference type="CDD" id="cd21157">
    <property type="entry name" value="PUA_G5K"/>
    <property type="match status" value="1"/>
</dbReference>
<dbReference type="GO" id="GO:0055129">
    <property type="term" value="P:L-proline biosynthetic process"/>
    <property type="evidence" value="ECO:0007669"/>
    <property type="project" value="UniProtKB-UniRule"/>
</dbReference>
<keyword evidence="1 8" id="KW-0963">Cytoplasm</keyword>
<dbReference type="InterPro" id="IPR005715">
    <property type="entry name" value="Glu_5kinase/COase_Synthase"/>
</dbReference>
<comment type="function">
    <text evidence="8">Catalyzes the transfer of a phosphate group to glutamate to form L-glutamate 5-phosphate.</text>
</comment>